<protein>
    <recommendedName>
        <fullName evidence="5">Periplasmic heavy metal sensor</fullName>
    </recommendedName>
</protein>
<feature type="signal peptide" evidence="2">
    <location>
        <begin position="1"/>
        <end position="19"/>
    </location>
</feature>
<evidence type="ECO:0000313" key="4">
    <source>
        <dbReference type="Proteomes" id="UP000464214"/>
    </source>
</evidence>
<dbReference type="Proteomes" id="UP000464214">
    <property type="component" value="Chromosome"/>
</dbReference>
<evidence type="ECO:0000256" key="1">
    <source>
        <dbReference type="SAM" id="MobiDB-lite"/>
    </source>
</evidence>
<gene>
    <name evidence="3" type="ORF">GU926_17215</name>
</gene>
<dbReference type="AlphaFoldDB" id="A0A6P1P3W4"/>
<dbReference type="EMBL" id="CP047897">
    <property type="protein sequence ID" value="QHL89073.1"/>
    <property type="molecule type" value="Genomic_DNA"/>
</dbReference>
<proteinExistence type="predicted"/>
<evidence type="ECO:0008006" key="5">
    <source>
        <dbReference type="Google" id="ProtNLM"/>
    </source>
</evidence>
<reference evidence="3 4" key="1">
    <citation type="submission" date="2020-01" db="EMBL/GenBank/DDBJ databases">
        <authorList>
            <person name="Kim M."/>
        </authorList>
    </citation>
    <scope>NUCLEOTIDE SEQUENCE [LARGE SCALE GENOMIC DNA]</scope>
    <source>
        <strain evidence="3 4">BT10</strain>
    </source>
</reference>
<feature type="region of interest" description="Disordered" evidence="1">
    <location>
        <begin position="104"/>
        <end position="137"/>
    </location>
</feature>
<name>A0A6P1P3W4_9BACT</name>
<dbReference type="KEGG" id="nib:GU926_17215"/>
<evidence type="ECO:0000256" key="2">
    <source>
        <dbReference type="SAM" id="SignalP"/>
    </source>
</evidence>
<keyword evidence="4" id="KW-1185">Reference proteome</keyword>
<organism evidence="3 4">
    <name type="scientific">Nibribacter ruber</name>
    <dbReference type="NCBI Taxonomy" id="2698458"/>
    <lineage>
        <taxon>Bacteria</taxon>
        <taxon>Pseudomonadati</taxon>
        <taxon>Bacteroidota</taxon>
        <taxon>Cytophagia</taxon>
        <taxon>Cytophagales</taxon>
        <taxon>Hymenobacteraceae</taxon>
        <taxon>Nibribacter</taxon>
    </lineage>
</organism>
<feature type="chain" id="PRO_5026671272" description="Periplasmic heavy metal sensor" evidence="2">
    <location>
        <begin position="20"/>
        <end position="137"/>
    </location>
</feature>
<evidence type="ECO:0000313" key="3">
    <source>
        <dbReference type="EMBL" id="QHL89073.1"/>
    </source>
</evidence>
<dbReference type="RefSeq" id="WP_160694074.1">
    <property type="nucleotide sequence ID" value="NZ_CP047897.1"/>
</dbReference>
<sequence>MKKLFLLAALVVASYTASAQTATPTTPEARAKAMTSSMRQHLGLTGAQVVKIEEINLRAIQQMEQARKDLKGDPRKLKTMMDQISNTRLMALKEQMTQPQFLKYQQQREKKMGLSTEPGAAPGGAPGLKSGVYDNSN</sequence>
<accession>A0A6P1P3W4</accession>
<keyword evidence="2" id="KW-0732">Signal</keyword>